<comment type="caution">
    <text evidence="1">The sequence shown here is derived from an EMBL/GenBank/DDBJ whole genome shotgun (WGS) entry which is preliminary data.</text>
</comment>
<accession>A0A4Q8QH28</accession>
<dbReference type="Proteomes" id="UP000291981">
    <property type="component" value="Unassembled WGS sequence"/>
</dbReference>
<dbReference type="OrthoDB" id="1453104at2"/>
<proteinExistence type="predicted"/>
<protein>
    <submittedName>
        <fullName evidence="1">Uncharacterized protein</fullName>
    </submittedName>
</protein>
<evidence type="ECO:0000313" key="1">
    <source>
        <dbReference type="EMBL" id="TAI47913.1"/>
    </source>
</evidence>
<dbReference type="RefSeq" id="WP_130615155.1">
    <property type="nucleotide sequence ID" value="NZ_SGIU01000002.1"/>
</dbReference>
<evidence type="ECO:0000313" key="2">
    <source>
        <dbReference type="Proteomes" id="UP000291981"/>
    </source>
</evidence>
<name>A0A4Q8QH28_9FLAO</name>
<dbReference type="EMBL" id="SGIU01000002">
    <property type="protein sequence ID" value="TAI47913.1"/>
    <property type="molecule type" value="Genomic_DNA"/>
</dbReference>
<sequence length="121" mass="13443">MKKKKKPSLFPNHDLVKPLPDAIVKPHKLELGTTFRVGNPANNSYLFLSDSLNPKISTFKVDVPVSALVDEVVTITGILELSNAKRRAVLERKDQAVFYDGQNRIYADVDNAIVAQELIAL</sequence>
<reference evidence="1 2" key="1">
    <citation type="submission" date="2019-02" db="EMBL/GenBank/DDBJ databases">
        <title>Draft genome sequence of Muricauda sp. 176CP4-71.</title>
        <authorList>
            <person name="Park J.-S."/>
        </authorList>
    </citation>
    <scope>NUCLEOTIDE SEQUENCE [LARGE SCALE GENOMIC DNA]</scope>
    <source>
        <strain evidence="1 2">176CP4-71</strain>
    </source>
</reference>
<organism evidence="1 2">
    <name type="scientific">Flagellimonas allohymeniacidonis</name>
    <dbReference type="NCBI Taxonomy" id="2517819"/>
    <lineage>
        <taxon>Bacteria</taxon>
        <taxon>Pseudomonadati</taxon>
        <taxon>Bacteroidota</taxon>
        <taxon>Flavobacteriia</taxon>
        <taxon>Flavobacteriales</taxon>
        <taxon>Flavobacteriaceae</taxon>
        <taxon>Flagellimonas</taxon>
    </lineage>
</organism>
<dbReference type="AlphaFoldDB" id="A0A4Q8QH28"/>
<keyword evidence="2" id="KW-1185">Reference proteome</keyword>
<gene>
    <name evidence="1" type="ORF">EW142_14780</name>
</gene>